<comment type="caution">
    <text evidence="1">The sequence shown here is derived from an EMBL/GenBank/DDBJ whole genome shotgun (WGS) entry which is preliminary data.</text>
</comment>
<keyword evidence="2" id="KW-1185">Reference proteome</keyword>
<feature type="non-terminal residue" evidence="1">
    <location>
        <position position="328"/>
    </location>
</feature>
<accession>A0A5C6RG69</accession>
<evidence type="ECO:0000313" key="1">
    <source>
        <dbReference type="EMBL" id="TXB56861.1"/>
    </source>
</evidence>
<evidence type="ECO:0008006" key="3">
    <source>
        <dbReference type="Google" id="ProtNLM"/>
    </source>
</evidence>
<proteinExistence type="predicted"/>
<dbReference type="OrthoDB" id="267579at2"/>
<dbReference type="EMBL" id="VOOR01000132">
    <property type="protein sequence ID" value="TXB56861.1"/>
    <property type="molecule type" value="Genomic_DNA"/>
</dbReference>
<dbReference type="RefSeq" id="WP_147169736.1">
    <property type="nucleotide sequence ID" value="NZ_VOOR01000132.1"/>
</dbReference>
<gene>
    <name evidence="1" type="ORF">FRY97_21790</name>
</gene>
<evidence type="ECO:0000313" key="2">
    <source>
        <dbReference type="Proteomes" id="UP000321580"/>
    </source>
</evidence>
<sequence>MIKCSFRRIALPILVGLIAVLYTSSCEKQQEDVTSNHLEVAESLPMLQFSDDGLVFFKDLDEFKKFYAAVEHATRDELMAWQETNGFQSINFLFEETWTGLCCDVEEEDIKKTPSLYPNVRVTEDGEILPLINAGLMGWIIGREGQFKLGRSLITITNDAVISVLDGDANKTTLAIRTLESNEAEGIFVRMQDNESSARACCPSSSINTGTVRSGSKRIKTASMSLADRSFAASFPTGVDQYGNFIYSTGYQLIYEMDYFFHHQRKTFFGWTVCERTYWSFDSQWNLVHNLPSIWGYSNPIIGAINNFETGFECKYNRTDGIIFVPFV</sequence>
<dbReference type="AlphaFoldDB" id="A0A5C6RG69"/>
<protein>
    <recommendedName>
        <fullName evidence="3">DUF4848 domain-containing protein</fullName>
    </recommendedName>
</protein>
<reference evidence="1 2" key="1">
    <citation type="submission" date="2019-08" db="EMBL/GenBank/DDBJ databases">
        <title>Genome of Phaeodactylibacter luteus.</title>
        <authorList>
            <person name="Bowman J.P."/>
        </authorList>
    </citation>
    <scope>NUCLEOTIDE SEQUENCE [LARGE SCALE GENOMIC DNA]</scope>
    <source>
        <strain evidence="1 2">KCTC 42180</strain>
    </source>
</reference>
<dbReference type="Proteomes" id="UP000321580">
    <property type="component" value="Unassembled WGS sequence"/>
</dbReference>
<organism evidence="1 2">
    <name type="scientific">Phaeodactylibacter luteus</name>
    <dbReference type="NCBI Taxonomy" id="1564516"/>
    <lineage>
        <taxon>Bacteria</taxon>
        <taxon>Pseudomonadati</taxon>
        <taxon>Bacteroidota</taxon>
        <taxon>Saprospiria</taxon>
        <taxon>Saprospirales</taxon>
        <taxon>Haliscomenobacteraceae</taxon>
        <taxon>Phaeodactylibacter</taxon>
    </lineage>
</organism>
<name>A0A5C6RG69_9BACT</name>